<feature type="compositionally biased region" description="Polar residues" evidence="1">
    <location>
        <begin position="65"/>
        <end position="80"/>
    </location>
</feature>
<keyword evidence="3" id="KW-1185">Reference proteome</keyword>
<accession>A0A4Y2B0Y1</accession>
<proteinExistence type="predicted"/>
<gene>
    <name evidence="2" type="ORF">AVEN_89063_1</name>
</gene>
<feature type="region of interest" description="Disordered" evidence="1">
    <location>
        <begin position="58"/>
        <end position="88"/>
    </location>
</feature>
<feature type="region of interest" description="Disordered" evidence="1">
    <location>
        <begin position="1"/>
        <end position="25"/>
    </location>
</feature>
<dbReference type="AlphaFoldDB" id="A0A4Y2B0Y1"/>
<dbReference type="Proteomes" id="UP000499080">
    <property type="component" value="Unassembled WGS sequence"/>
</dbReference>
<dbReference type="EMBL" id="BGPR01000046">
    <property type="protein sequence ID" value="GBL86002.1"/>
    <property type="molecule type" value="Genomic_DNA"/>
</dbReference>
<evidence type="ECO:0000313" key="2">
    <source>
        <dbReference type="EMBL" id="GBL86002.1"/>
    </source>
</evidence>
<evidence type="ECO:0000313" key="3">
    <source>
        <dbReference type="Proteomes" id="UP000499080"/>
    </source>
</evidence>
<sequence>MRRENGLPRFTRPVPMVQSKDEKKREGVASVEVVAATTDPATAALARRVAATCGAPTAGVRGWDSSRNGGSENHNQSSPSFLVDLSPPPFHKWIVTSHSV</sequence>
<organism evidence="2 3">
    <name type="scientific">Araneus ventricosus</name>
    <name type="common">Orbweaver spider</name>
    <name type="synonym">Epeira ventricosa</name>
    <dbReference type="NCBI Taxonomy" id="182803"/>
    <lineage>
        <taxon>Eukaryota</taxon>
        <taxon>Metazoa</taxon>
        <taxon>Ecdysozoa</taxon>
        <taxon>Arthropoda</taxon>
        <taxon>Chelicerata</taxon>
        <taxon>Arachnida</taxon>
        <taxon>Araneae</taxon>
        <taxon>Araneomorphae</taxon>
        <taxon>Entelegynae</taxon>
        <taxon>Araneoidea</taxon>
        <taxon>Araneidae</taxon>
        <taxon>Araneus</taxon>
    </lineage>
</organism>
<evidence type="ECO:0000256" key="1">
    <source>
        <dbReference type="SAM" id="MobiDB-lite"/>
    </source>
</evidence>
<comment type="caution">
    <text evidence="2">The sequence shown here is derived from an EMBL/GenBank/DDBJ whole genome shotgun (WGS) entry which is preliminary data.</text>
</comment>
<protein>
    <submittedName>
        <fullName evidence="2">Uncharacterized protein</fullName>
    </submittedName>
</protein>
<reference evidence="2 3" key="1">
    <citation type="journal article" date="2019" name="Sci. Rep.">
        <title>Orb-weaving spider Araneus ventricosus genome elucidates the spidroin gene catalogue.</title>
        <authorList>
            <person name="Kono N."/>
            <person name="Nakamura H."/>
            <person name="Ohtoshi R."/>
            <person name="Moran D.A.P."/>
            <person name="Shinohara A."/>
            <person name="Yoshida Y."/>
            <person name="Fujiwara M."/>
            <person name="Mori M."/>
            <person name="Tomita M."/>
            <person name="Arakawa K."/>
        </authorList>
    </citation>
    <scope>NUCLEOTIDE SEQUENCE [LARGE SCALE GENOMIC DNA]</scope>
</reference>
<name>A0A4Y2B0Y1_ARAVE</name>